<dbReference type="RefSeq" id="WP_129794864.1">
    <property type="nucleotide sequence ID" value="NZ_RCYR01000010.1"/>
</dbReference>
<dbReference type="Gene3D" id="3.90.105.50">
    <property type="match status" value="1"/>
</dbReference>
<organism evidence="1 2">
    <name type="scientific">[Ruminococcus] torques</name>
    <dbReference type="NCBI Taxonomy" id="33039"/>
    <lineage>
        <taxon>Bacteria</taxon>
        <taxon>Bacillati</taxon>
        <taxon>Bacillota</taxon>
        <taxon>Clostridia</taxon>
        <taxon>Lachnospirales</taxon>
        <taxon>Lachnospiraceae</taxon>
        <taxon>Mediterraneibacter</taxon>
    </lineage>
</organism>
<gene>
    <name evidence="1" type="ORF">EAI93_06755</name>
</gene>
<name>A0A4Q5C6K6_9FIRM</name>
<dbReference type="AlphaFoldDB" id="A0A4Q5C6K6"/>
<dbReference type="InterPro" id="IPR038148">
    <property type="entry name" value="Tn1545/Tn916_Xis"/>
</dbReference>
<evidence type="ECO:0000313" key="2">
    <source>
        <dbReference type="Proteomes" id="UP000292665"/>
    </source>
</evidence>
<dbReference type="Pfam" id="PF09035">
    <property type="entry name" value="Tn916-Xis"/>
    <property type="match status" value="1"/>
</dbReference>
<sequence>MNALQNLILSNEDETLNREVKAYQEKLTSKTNEIPIWERQWLTIEEASEYSGIARRKLRELSNTSGCPFAIWMGNKIHIIREKLDKYTETHNRI</sequence>
<reference evidence="1 2" key="1">
    <citation type="journal article" date="2019" name="Science, e1252229">
        <title>Invertible promoters mediate bacterial phase variation, antibiotic resistance, and host adaptation in the gut.</title>
        <authorList>
            <person name="Jiang X."/>
            <person name="Hall A.B."/>
            <person name="Arthur T.D."/>
            <person name="Plichta D.R."/>
            <person name="Covington C.T."/>
            <person name="Poyet M."/>
            <person name="Crothers J."/>
            <person name="Moses P.L."/>
            <person name="Tolonen A.C."/>
            <person name="Vlamakis H."/>
            <person name="Alm E.J."/>
            <person name="Xavier R.J."/>
        </authorList>
    </citation>
    <scope>NUCLEOTIDE SEQUENCE [LARGE SCALE GENOMIC DNA]</scope>
    <source>
        <strain evidence="2">aa_0143</strain>
    </source>
</reference>
<proteinExistence type="predicted"/>
<accession>A0A4Q5C6K6</accession>
<dbReference type="EMBL" id="RCYR01000010">
    <property type="protein sequence ID" value="RYS80275.1"/>
    <property type="molecule type" value="Genomic_DNA"/>
</dbReference>
<comment type="caution">
    <text evidence="1">The sequence shown here is derived from an EMBL/GenBank/DDBJ whole genome shotgun (WGS) entry which is preliminary data.</text>
</comment>
<dbReference type="Proteomes" id="UP000292665">
    <property type="component" value="Unassembled WGS sequence"/>
</dbReference>
<protein>
    <submittedName>
        <fullName evidence="1">Excisionase</fullName>
    </submittedName>
</protein>
<evidence type="ECO:0000313" key="1">
    <source>
        <dbReference type="EMBL" id="RYS80275.1"/>
    </source>
</evidence>
<dbReference type="InterPro" id="IPR015122">
    <property type="entry name" value="Tn916-Xis"/>
</dbReference>